<feature type="region of interest" description="Disordered" evidence="4">
    <location>
        <begin position="105"/>
        <end position="222"/>
    </location>
</feature>
<reference evidence="6" key="1">
    <citation type="journal article" date="2021" name="Nat. Commun.">
        <title>Genetic determinants of endophytism in the Arabidopsis root mycobiome.</title>
        <authorList>
            <person name="Mesny F."/>
            <person name="Miyauchi S."/>
            <person name="Thiergart T."/>
            <person name="Pickel B."/>
            <person name="Atanasova L."/>
            <person name="Karlsson M."/>
            <person name="Huettel B."/>
            <person name="Barry K.W."/>
            <person name="Haridas S."/>
            <person name="Chen C."/>
            <person name="Bauer D."/>
            <person name="Andreopoulos W."/>
            <person name="Pangilinan J."/>
            <person name="LaButti K."/>
            <person name="Riley R."/>
            <person name="Lipzen A."/>
            <person name="Clum A."/>
            <person name="Drula E."/>
            <person name="Henrissat B."/>
            <person name="Kohler A."/>
            <person name="Grigoriev I.V."/>
            <person name="Martin F.M."/>
            <person name="Hacquard S."/>
        </authorList>
    </citation>
    <scope>NUCLEOTIDE SEQUENCE</scope>
    <source>
        <strain evidence="6">MPI-CAGE-AT-0147</strain>
    </source>
</reference>
<feature type="region of interest" description="Disordered" evidence="4">
    <location>
        <begin position="973"/>
        <end position="1033"/>
    </location>
</feature>
<dbReference type="InterPro" id="IPR033712">
    <property type="entry name" value="Pumilio_RNA-bd"/>
</dbReference>
<feature type="region of interest" description="Disordered" evidence="4">
    <location>
        <begin position="906"/>
        <end position="953"/>
    </location>
</feature>
<proteinExistence type="predicted"/>
<feature type="repeat" description="Pumilio" evidence="3">
    <location>
        <begin position="627"/>
        <end position="662"/>
    </location>
</feature>
<feature type="repeat" description="Pumilio" evidence="3">
    <location>
        <begin position="663"/>
        <end position="699"/>
    </location>
</feature>
<name>A0A9P9F8X6_9HYPO</name>
<dbReference type="OrthoDB" id="668540at2759"/>
<dbReference type="InterPro" id="IPR011989">
    <property type="entry name" value="ARM-like"/>
</dbReference>
<feature type="compositionally biased region" description="Polar residues" evidence="4">
    <location>
        <begin position="911"/>
        <end position="927"/>
    </location>
</feature>
<evidence type="ECO:0000256" key="3">
    <source>
        <dbReference type="PROSITE-ProRule" id="PRU00317"/>
    </source>
</evidence>
<feature type="compositionally biased region" description="Polar residues" evidence="4">
    <location>
        <begin position="486"/>
        <end position="510"/>
    </location>
</feature>
<feature type="compositionally biased region" description="Polar residues" evidence="4">
    <location>
        <begin position="153"/>
        <end position="162"/>
    </location>
</feature>
<feature type="repeat" description="Pumilio" evidence="3">
    <location>
        <begin position="591"/>
        <end position="626"/>
    </location>
</feature>
<feature type="repeat" description="Pumilio" evidence="3">
    <location>
        <begin position="736"/>
        <end position="771"/>
    </location>
</feature>
<feature type="compositionally biased region" description="Polar residues" evidence="4">
    <location>
        <begin position="973"/>
        <end position="982"/>
    </location>
</feature>
<keyword evidence="1" id="KW-0677">Repeat</keyword>
<feature type="compositionally biased region" description="Polar residues" evidence="4">
    <location>
        <begin position="173"/>
        <end position="185"/>
    </location>
</feature>
<feature type="region of interest" description="Disordered" evidence="4">
    <location>
        <begin position="1"/>
        <end position="56"/>
    </location>
</feature>
<dbReference type="EMBL" id="JAGMUV010000005">
    <property type="protein sequence ID" value="KAH7156117.1"/>
    <property type="molecule type" value="Genomic_DNA"/>
</dbReference>
<comment type="function">
    <text evidence="2">RNA-binding nucleolar protein required for pre-rRNA processing. Involved in production of 18S rRNA and assembly of small ribosomal subunit.</text>
</comment>
<feature type="repeat" description="Pumilio" evidence="3">
    <location>
        <begin position="844"/>
        <end position="881"/>
    </location>
</feature>
<evidence type="ECO:0000313" key="7">
    <source>
        <dbReference type="Proteomes" id="UP000738349"/>
    </source>
</evidence>
<dbReference type="GO" id="GO:0005737">
    <property type="term" value="C:cytoplasm"/>
    <property type="evidence" value="ECO:0007669"/>
    <property type="project" value="TreeGrafter"/>
</dbReference>
<dbReference type="AlphaFoldDB" id="A0A9P9F8X6"/>
<organism evidence="6 7">
    <name type="scientific">Dactylonectria macrodidyma</name>
    <dbReference type="NCBI Taxonomy" id="307937"/>
    <lineage>
        <taxon>Eukaryota</taxon>
        <taxon>Fungi</taxon>
        <taxon>Dikarya</taxon>
        <taxon>Ascomycota</taxon>
        <taxon>Pezizomycotina</taxon>
        <taxon>Sordariomycetes</taxon>
        <taxon>Hypocreomycetidae</taxon>
        <taxon>Hypocreales</taxon>
        <taxon>Nectriaceae</taxon>
        <taxon>Dactylonectria</taxon>
    </lineage>
</organism>
<feature type="repeat" description="Pumilio" evidence="3">
    <location>
        <begin position="808"/>
        <end position="843"/>
    </location>
</feature>
<feature type="region of interest" description="Disordered" evidence="4">
    <location>
        <begin position="466"/>
        <end position="518"/>
    </location>
</feature>
<dbReference type="InterPro" id="IPR001313">
    <property type="entry name" value="Pumilio_RNA-bd_rpt"/>
</dbReference>
<dbReference type="PROSITE" id="PS50302">
    <property type="entry name" value="PUM"/>
    <property type="match status" value="8"/>
</dbReference>
<dbReference type="Gene3D" id="1.25.10.10">
    <property type="entry name" value="Leucine-rich Repeat Variant"/>
    <property type="match status" value="1"/>
</dbReference>
<dbReference type="PANTHER" id="PTHR12537">
    <property type="entry name" value="RNA BINDING PROTEIN PUMILIO-RELATED"/>
    <property type="match status" value="1"/>
</dbReference>
<sequence length="1033" mass="113706">MDDLRFRSQTSPRNESPMNSLVSPPRNGPRMPGPQVAHDHRSNLPRRFTTDSGRVPTLNSMASIASAPTRGPEQPQDYNIEKKKIEYERIREQRRRFELEMQKLDQQQRREALELAQMEEEVGRLGGHQSEPTTPPEYRDNSSGFPSMFSRPNRYSTSSLTSPPGLFNRPARSGSQLQSPQSGIMQTRFGFEDQQQMPSRSVPTTRRNSDDEKEEAVRQDPTSHRATNALNRYSMPVTRSRTGLYDVGLDQTNTTRFLFGDEEPSALGHISSADENFPTLVRRDDQILSASSAALDLALAPSPKPDVPSSRGWSRVVNRHRPQQSLSSINGSTGQISDIGGMNSRPSSVRHSLDLKYISENSNETGGSIMSSPGNQNMATPPKLQSSFSANDVPTVKNPAGSSMNANNHAQLHFHNHNASLGRIPAGAVPRGHTRELSADSVNTSREQAGAFQSIQTALQASAAPFGPSTTTAAPPAPAHVSSPSGTPSMNSFNNGFYQANGYHNPNPNHQGAPHPAGPFNVPMLAAGMQQMNINGANGGGMYPQQNYAGYGSLPYGQGNQPRDSQARVIQHRRQLDNEAMSRYQNMPLESAAGQIYELCKDQHGCRYLQKKLEERNPDQVHMIWLETNQHVIELMTDPFGNYLCQKLLEFCNDDERTILIQNASQDMVRIALNQHGTRALQKMIEYVSTPQQVLLIIEALRFRVVELIQDLNGNHVIQKCLNKLTALDAQFIFDAVGNNCVEVGTHRHGCCVLQRCIDHASGDQKLWLIQRITEHARILVQDPFGNYVVQYIIDLNESTFTEPVVRMFRGCVSQLSRHKFSSNVIEKCLRCSQPESRDMIVEELLVPAEMERLLRDSFANYVIQTALEYATPHQKYRLVESIRPILPQIRTTPYGRRIQAKISAFDSRGSAASSGQATPADNTQGQIPLRQAHSRGLSGGGPMTQANGVANGGLSGLGNQGIRHNMSAYPNNSALAVSTPGTAGGPVQPPPQFAQRPPGNFSPSRSTNGSSSVNGNANSNGNPTENGEAHWV</sequence>
<feature type="region of interest" description="Disordered" evidence="4">
    <location>
        <begin position="325"/>
        <end position="348"/>
    </location>
</feature>
<dbReference type="PROSITE" id="PS50303">
    <property type="entry name" value="PUM_HD"/>
    <property type="match status" value="1"/>
</dbReference>
<feature type="domain" description="PUM-HD" evidence="5">
    <location>
        <begin position="565"/>
        <end position="907"/>
    </location>
</feature>
<evidence type="ECO:0000259" key="5">
    <source>
        <dbReference type="PROSITE" id="PS50303"/>
    </source>
</evidence>
<feature type="repeat" description="Pumilio" evidence="3">
    <location>
        <begin position="700"/>
        <end position="735"/>
    </location>
</feature>
<dbReference type="CDD" id="cd07920">
    <property type="entry name" value="Pumilio"/>
    <property type="match status" value="1"/>
</dbReference>
<evidence type="ECO:0000256" key="4">
    <source>
        <dbReference type="SAM" id="MobiDB-lite"/>
    </source>
</evidence>
<protein>
    <submittedName>
        <fullName evidence="6">RNA-binding protein</fullName>
    </submittedName>
</protein>
<evidence type="ECO:0000256" key="2">
    <source>
        <dbReference type="ARBA" id="ARBA00024893"/>
    </source>
</evidence>
<accession>A0A9P9F8X6</accession>
<feature type="compositionally biased region" description="Basic and acidic residues" evidence="4">
    <location>
        <begin position="207"/>
        <end position="222"/>
    </location>
</feature>
<dbReference type="InterPro" id="IPR016024">
    <property type="entry name" value="ARM-type_fold"/>
</dbReference>
<evidence type="ECO:0000313" key="6">
    <source>
        <dbReference type="EMBL" id="KAH7156117.1"/>
    </source>
</evidence>
<dbReference type="InterPro" id="IPR033133">
    <property type="entry name" value="PUM-HD"/>
</dbReference>
<gene>
    <name evidence="6" type="ORF">EDB81DRAFT_377929</name>
</gene>
<feature type="compositionally biased region" description="Polar residues" evidence="4">
    <location>
        <begin position="193"/>
        <end position="206"/>
    </location>
</feature>
<feature type="compositionally biased region" description="Polar residues" evidence="4">
    <location>
        <begin position="325"/>
        <end position="336"/>
    </location>
</feature>
<dbReference type="PANTHER" id="PTHR12537:SF13">
    <property type="entry name" value="PUMILIO HOMOLOGY DOMAIN FAMILY MEMBER 4"/>
    <property type="match status" value="1"/>
</dbReference>
<feature type="compositionally biased region" description="Low complexity" evidence="4">
    <location>
        <begin position="1002"/>
        <end position="1023"/>
    </location>
</feature>
<dbReference type="Pfam" id="PF00806">
    <property type="entry name" value="PUF"/>
    <property type="match status" value="8"/>
</dbReference>
<dbReference type="GO" id="GO:0003729">
    <property type="term" value="F:mRNA binding"/>
    <property type="evidence" value="ECO:0007669"/>
    <property type="project" value="TreeGrafter"/>
</dbReference>
<dbReference type="Proteomes" id="UP000738349">
    <property type="component" value="Unassembled WGS sequence"/>
</dbReference>
<feature type="repeat" description="Pumilio" evidence="3">
    <location>
        <begin position="772"/>
        <end position="807"/>
    </location>
</feature>
<keyword evidence="7" id="KW-1185">Reference proteome</keyword>
<dbReference type="SMART" id="SM00025">
    <property type="entry name" value="Pumilio"/>
    <property type="match status" value="8"/>
</dbReference>
<feature type="region of interest" description="Disordered" evidence="4">
    <location>
        <begin position="421"/>
        <end position="448"/>
    </location>
</feature>
<dbReference type="SUPFAM" id="SSF48371">
    <property type="entry name" value="ARM repeat"/>
    <property type="match status" value="1"/>
</dbReference>
<comment type="caution">
    <text evidence="6">The sequence shown here is derived from an EMBL/GenBank/DDBJ whole genome shotgun (WGS) entry which is preliminary data.</text>
</comment>
<evidence type="ECO:0000256" key="1">
    <source>
        <dbReference type="ARBA" id="ARBA00022737"/>
    </source>
</evidence>
<feature type="compositionally biased region" description="Low complexity" evidence="4">
    <location>
        <begin position="466"/>
        <end position="485"/>
    </location>
</feature>
<dbReference type="FunFam" id="1.25.10.10:FF:000237">
    <property type="entry name" value="Pumilio homolog 9"/>
    <property type="match status" value="1"/>
</dbReference>
<feature type="compositionally biased region" description="Polar residues" evidence="4">
    <location>
        <begin position="7"/>
        <end position="22"/>
    </location>
</feature>
<feature type="region of interest" description="Disordered" evidence="4">
    <location>
        <begin position="63"/>
        <end position="82"/>
    </location>
</feature>
<dbReference type="GO" id="GO:0010608">
    <property type="term" value="P:post-transcriptional regulation of gene expression"/>
    <property type="evidence" value="ECO:0007669"/>
    <property type="project" value="TreeGrafter"/>
</dbReference>